<organism evidence="1 2">
    <name type="scientific">Metschnikowia pulcherrima</name>
    <dbReference type="NCBI Taxonomy" id="27326"/>
    <lineage>
        <taxon>Eukaryota</taxon>
        <taxon>Fungi</taxon>
        <taxon>Dikarya</taxon>
        <taxon>Ascomycota</taxon>
        <taxon>Saccharomycotina</taxon>
        <taxon>Pichiomycetes</taxon>
        <taxon>Metschnikowiaceae</taxon>
        <taxon>Metschnikowia</taxon>
    </lineage>
</organism>
<name>A0A8H7GX59_9ASCO</name>
<keyword evidence="2" id="KW-1185">Reference proteome</keyword>
<protein>
    <submittedName>
        <fullName evidence="1">Uncharacterized protein</fullName>
    </submittedName>
</protein>
<dbReference type="Proteomes" id="UP000649328">
    <property type="component" value="Unassembled WGS sequence"/>
</dbReference>
<proteinExistence type="predicted"/>
<sequence length="80" mass="9247">MNAAVLQQTRRGYLDLHGYMAWIRDVLTRELRPKLVNLVSEEAKNVSHYLRASALSFETLLSHDLGQDVPEKIFSVKHRL</sequence>
<dbReference type="AlphaFoldDB" id="A0A8H7GX59"/>
<comment type="caution">
    <text evidence="1">The sequence shown here is derived from an EMBL/GenBank/DDBJ whole genome shotgun (WGS) entry which is preliminary data.</text>
</comment>
<dbReference type="EMBL" id="JACBPP010000002">
    <property type="protein sequence ID" value="KAF8004246.1"/>
    <property type="molecule type" value="Genomic_DNA"/>
</dbReference>
<reference evidence="1" key="1">
    <citation type="submission" date="2020-10" db="EMBL/GenBank/DDBJ databases">
        <title>The Whole-Genome Sequence of Metschnikowia persimmonesis, a Novel Endophytic Yeast Species Isolated from Medicinal Plant Diospyros kaki Thumb.</title>
        <authorList>
            <person name="Rahmat E."/>
            <person name="Kang Y."/>
        </authorList>
    </citation>
    <scope>NUCLEOTIDE SEQUENCE</scope>
    <source>
        <strain evidence="1">KIOM G15050</strain>
    </source>
</reference>
<gene>
    <name evidence="1" type="ORF">HF325_001694</name>
</gene>
<accession>A0A8H7GX59</accession>
<evidence type="ECO:0000313" key="2">
    <source>
        <dbReference type="Proteomes" id="UP000649328"/>
    </source>
</evidence>
<evidence type="ECO:0000313" key="1">
    <source>
        <dbReference type="EMBL" id="KAF8004246.1"/>
    </source>
</evidence>